<dbReference type="STRING" id="1126212.K2QWC7"/>
<feature type="compositionally biased region" description="Basic and acidic residues" evidence="1">
    <location>
        <begin position="315"/>
        <end position="341"/>
    </location>
</feature>
<gene>
    <name evidence="2" type="ORF">MPH_08783</name>
</gene>
<feature type="compositionally biased region" description="Basic residues" evidence="1">
    <location>
        <begin position="229"/>
        <end position="240"/>
    </location>
</feature>
<evidence type="ECO:0000313" key="2">
    <source>
        <dbReference type="EMBL" id="EKG14041.1"/>
    </source>
</evidence>
<dbReference type="EMBL" id="AHHD01000375">
    <property type="protein sequence ID" value="EKG14041.1"/>
    <property type="molecule type" value="Genomic_DNA"/>
</dbReference>
<dbReference type="InParanoid" id="K2QWC7"/>
<organism evidence="2 3">
    <name type="scientific">Macrophomina phaseolina (strain MS6)</name>
    <name type="common">Charcoal rot fungus</name>
    <dbReference type="NCBI Taxonomy" id="1126212"/>
    <lineage>
        <taxon>Eukaryota</taxon>
        <taxon>Fungi</taxon>
        <taxon>Dikarya</taxon>
        <taxon>Ascomycota</taxon>
        <taxon>Pezizomycotina</taxon>
        <taxon>Dothideomycetes</taxon>
        <taxon>Dothideomycetes incertae sedis</taxon>
        <taxon>Botryosphaeriales</taxon>
        <taxon>Botryosphaeriaceae</taxon>
        <taxon>Macrophomina</taxon>
    </lineage>
</organism>
<evidence type="ECO:0000256" key="1">
    <source>
        <dbReference type="SAM" id="MobiDB-lite"/>
    </source>
</evidence>
<protein>
    <submittedName>
        <fullName evidence="2">Uncharacterized protein</fullName>
    </submittedName>
</protein>
<reference evidence="2 3" key="1">
    <citation type="journal article" date="2012" name="BMC Genomics">
        <title>Tools to kill: Genome of one of the most destructive plant pathogenic fungi Macrophomina phaseolina.</title>
        <authorList>
            <person name="Islam M.S."/>
            <person name="Haque M.S."/>
            <person name="Islam M.M."/>
            <person name="Emdad E.M."/>
            <person name="Halim A."/>
            <person name="Hossen Q.M.M."/>
            <person name="Hossain M.Z."/>
            <person name="Ahmed B."/>
            <person name="Rahim S."/>
            <person name="Rahman M.S."/>
            <person name="Alam M.M."/>
            <person name="Hou S."/>
            <person name="Wan X."/>
            <person name="Saito J.A."/>
            <person name="Alam M."/>
        </authorList>
    </citation>
    <scope>NUCLEOTIDE SEQUENCE [LARGE SCALE GENOMIC DNA]</scope>
    <source>
        <strain evidence="2 3">MS6</strain>
    </source>
</reference>
<feature type="region of interest" description="Disordered" evidence="1">
    <location>
        <begin position="217"/>
        <end position="266"/>
    </location>
</feature>
<accession>K2QWC7</accession>
<dbReference type="AlphaFoldDB" id="K2QWC7"/>
<comment type="caution">
    <text evidence="2">The sequence shown here is derived from an EMBL/GenBank/DDBJ whole genome shotgun (WGS) entry which is preliminary data.</text>
</comment>
<feature type="region of interest" description="Disordered" evidence="1">
    <location>
        <begin position="304"/>
        <end position="341"/>
    </location>
</feature>
<proteinExistence type="predicted"/>
<feature type="region of interest" description="Disordered" evidence="1">
    <location>
        <begin position="182"/>
        <end position="203"/>
    </location>
</feature>
<dbReference type="VEuPathDB" id="FungiDB:MPH_08783"/>
<dbReference type="Proteomes" id="UP000007129">
    <property type="component" value="Unassembled WGS sequence"/>
</dbReference>
<dbReference type="HOGENOM" id="CLU_814013_0_0_1"/>
<sequence length="341" mass="37766">MEARLLSIESQLQSLVKVQTILVSVLGSATSFSLPAGYDFKNLLSDWDGRASQVQSSVTEAQEKIWAEERVPEATIEPIHDSGMSSINSLQAPPTVPLTSVQGIATPVEETATEELEKLASDILDIIQRYGKHTAPKDGEEHSAGWIGKPMFVEKVLKQLQEDQQSRQGHWRLARLGRRACSRTPQPDVRGHQGCLPPRRRSPHRYRWHGVRRCCRHPGRGHVGVQRGPHGHRPPARLRPAHQADARHGHPRAHGRPQARQGAVLVPDAAVPRGAAGRLRAHRGGGARDDARGQRHAADLLRLCALPRVGPAPQRGREDGDERPEVPQVREEGRHQHDDSR</sequence>
<name>K2QWC7_MACPH</name>
<evidence type="ECO:0000313" key="3">
    <source>
        <dbReference type="Proteomes" id="UP000007129"/>
    </source>
</evidence>